<dbReference type="Proteomes" id="UP001470230">
    <property type="component" value="Unassembled WGS sequence"/>
</dbReference>
<feature type="signal peptide" evidence="7">
    <location>
        <begin position="1"/>
        <end position="16"/>
    </location>
</feature>
<evidence type="ECO:0000256" key="4">
    <source>
        <dbReference type="ARBA" id="ARBA00022825"/>
    </source>
</evidence>
<dbReference type="InterPro" id="IPR034058">
    <property type="entry name" value="TagA/B/C/D_pept_dom"/>
</dbReference>
<dbReference type="PROSITE" id="PS00138">
    <property type="entry name" value="SUBTILASE_SER"/>
    <property type="match status" value="1"/>
</dbReference>
<keyword evidence="2 5" id="KW-0645">Protease</keyword>
<dbReference type="InterPro" id="IPR023828">
    <property type="entry name" value="Peptidase_S8_Ser-AS"/>
</dbReference>
<dbReference type="InterPro" id="IPR008979">
    <property type="entry name" value="Galactose-bd-like_sf"/>
</dbReference>
<dbReference type="SUPFAM" id="SSF52743">
    <property type="entry name" value="Subtilisin-like"/>
    <property type="match status" value="1"/>
</dbReference>
<keyword evidence="4 5" id="KW-0720">Serine protease</keyword>
<proteinExistence type="inferred from homology"/>
<evidence type="ECO:0000256" key="2">
    <source>
        <dbReference type="ARBA" id="ARBA00022670"/>
    </source>
</evidence>
<reference evidence="9 10" key="1">
    <citation type="submission" date="2024-04" db="EMBL/GenBank/DDBJ databases">
        <title>Tritrichomonas musculus Genome.</title>
        <authorList>
            <person name="Alves-Ferreira E."/>
            <person name="Grigg M."/>
            <person name="Lorenzi H."/>
            <person name="Galac M."/>
        </authorList>
    </citation>
    <scope>NUCLEOTIDE SEQUENCE [LARGE SCALE GENOMIC DNA]</scope>
    <source>
        <strain evidence="9 10">EAF2021</strain>
    </source>
</reference>
<dbReference type="CDD" id="cd04842">
    <property type="entry name" value="Peptidases_S8_Kp43_protease"/>
    <property type="match status" value="1"/>
</dbReference>
<comment type="similarity">
    <text evidence="1 5">Belongs to the peptidase S8 family.</text>
</comment>
<evidence type="ECO:0000259" key="8">
    <source>
        <dbReference type="Pfam" id="PF00082"/>
    </source>
</evidence>
<sequence length="1013" mass="111315">MFLPLLFSFLIWFVKSEKVTLGKRKSFTFVTSQNKEFTLQPAKNYLKKNENIFSRLSRRLRGVNMNEEGSWYYIHFIDDEGNEVRRVVNRLQLKVENGILKNTYIAYLREEELESLEEHALVKKVTPEEKFEESGGKITDTNYFHVIATEDTKIPSKHELFSIERQDDSRTYIIRVEEEGGNDKTLTEKKRQAIRFLSEISGVRSISTFTRPTIKNNIMTGYTQRNQDPTNIKTDSNSNLRYLPRYFNDQNLNGEGQIITIQDTPIDFYHAMFRDDNVFMQLNEPLPTHRKLVYYGSTAKNLREWSAKLEASEHGTHVAGTTAGKSICQNDLNVGTSLFNGNAPDAKILYAGGLNDVSATQLGSLMQQFKSYISTNSWGVDGYNDQINYEYGNLALKNPDRLFLFAAGNEYSDGNFTVCDPGGSKNVLTVGAMGDFFNEKHTYRFEGQYGKTFDTQALLDADPWIYGTLGKSTDSTIVAIDAGEGDQCNKINSGKVSVIYASNAQQIEWLYQCQLSSTSGILFSTKPSDVESLLNSMVRVTDVTQINGSATITHADYSSGGPGNKGIQKPDIMTPGTRIFSAKSQAGCSTNHGCNTLNGGDFTIMQGTSMATPNAAGATALVREYFSKNRWNQGSVELDATTLRALMINSCKHPHGAKTPDALFGHGIVDLSTILPLDGSFGVQITPQRPISSSRSLLAGQKPSVSKNSHVSATIQVTPNGRPLQITLSYLDEMLSANSPIPLTRDLDLVVISPTGRYYKGDHLSNGDTQHSSTNEKIIIDTPEAGPYTIHVTAGEFVDDDTHPGARQEFAVVATGPVQNGFIEFAAPTKCPCPRCDSYNPLYCKCDKQNQIGYVCQAEIEDIQKNSFSVTVGPLQISRVFVRSDKEIKTIIAKSSNPGTGSTIWAAPQCYTTLGEYDVNGQTGGFFKKKTKVHFGTNELCVAVFNNNYQAATYDIQVSDKESGLSKTNIIIIVVCIVAALAVGAVVVYCCCCKNRGGGGDGGGGGVSGTDLI</sequence>
<dbReference type="Pfam" id="PF00082">
    <property type="entry name" value="Peptidase_S8"/>
    <property type="match status" value="1"/>
</dbReference>
<keyword evidence="3 5" id="KW-0378">Hydrolase</keyword>
<comment type="caution">
    <text evidence="9">The sequence shown here is derived from an EMBL/GenBank/DDBJ whole genome shotgun (WGS) entry which is preliminary data.</text>
</comment>
<dbReference type="SUPFAM" id="SSF49785">
    <property type="entry name" value="Galactose-binding domain-like"/>
    <property type="match status" value="1"/>
</dbReference>
<dbReference type="InterPro" id="IPR036852">
    <property type="entry name" value="Peptidase_S8/S53_dom_sf"/>
</dbReference>
<dbReference type="PROSITE" id="PS51892">
    <property type="entry name" value="SUBTILASE"/>
    <property type="match status" value="1"/>
</dbReference>
<keyword evidence="6" id="KW-0472">Membrane</keyword>
<dbReference type="Gene3D" id="3.40.50.200">
    <property type="entry name" value="Peptidase S8/S53 domain"/>
    <property type="match status" value="1"/>
</dbReference>
<dbReference type="PRINTS" id="PR00723">
    <property type="entry name" value="SUBTILISIN"/>
</dbReference>
<dbReference type="Gene3D" id="2.60.120.380">
    <property type="match status" value="1"/>
</dbReference>
<dbReference type="PANTHER" id="PTHR43399:SF4">
    <property type="entry name" value="CELL WALL-ASSOCIATED PROTEASE"/>
    <property type="match status" value="1"/>
</dbReference>
<accession>A0ABR2L1U9</accession>
<evidence type="ECO:0000256" key="5">
    <source>
        <dbReference type="PROSITE-ProRule" id="PRU01240"/>
    </source>
</evidence>
<feature type="active site" description="Charge relay system" evidence="5">
    <location>
        <position position="609"/>
    </location>
</feature>
<evidence type="ECO:0000256" key="3">
    <source>
        <dbReference type="ARBA" id="ARBA00022801"/>
    </source>
</evidence>
<evidence type="ECO:0000256" key="7">
    <source>
        <dbReference type="SAM" id="SignalP"/>
    </source>
</evidence>
<dbReference type="InterPro" id="IPR015500">
    <property type="entry name" value="Peptidase_S8_subtilisin-rel"/>
</dbReference>
<dbReference type="PANTHER" id="PTHR43399">
    <property type="entry name" value="SUBTILISIN-RELATED"/>
    <property type="match status" value="1"/>
</dbReference>
<keyword evidence="7" id="KW-0732">Signal</keyword>
<organism evidence="9 10">
    <name type="scientific">Tritrichomonas musculus</name>
    <dbReference type="NCBI Taxonomy" id="1915356"/>
    <lineage>
        <taxon>Eukaryota</taxon>
        <taxon>Metamonada</taxon>
        <taxon>Parabasalia</taxon>
        <taxon>Tritrichomonadida</taxon>
        <taxon>Tritrichomonadidae</taxon>
        <taxon>Tritrichomonas</taxon>
    </lineage>
</organism>
<name>A0ABR2L1U9_9EUKA</name>
<keyword evidence="6" id="KW-1133">Transmembrane helix</keyword>
<dbReference type="EMBL" id="JAPFFF010000002">
    <property type="protein sequence ID" value="KAK8897063.1"/>
    <property type="molecule type" value="Genomic_DNA"/>
</dbReference>
<keyword evidence="10" id="KW-1185">Reference proteome</keyword>
<gene>
    <name evidence="9" type="ORF">M9Y10_014997</name>
</gene>
<evidence type="ECO:0000256" key="1">
    <source>
        <dbReference type="ARBA" id="ARBA00011073"/>
    </source>
</evidence>
<dbReference type="InterPro" id="IPR051048">
    <property type="entry name" value="Peptidase_S8/S53_subtilisin"/>
</dbReference>
<feature type="active site" description="Charge relay system" evidence="5">
    <location>
        <position position="314"/>
    </location>
</feature>
<evidence type="ECO:0000313" key="9">
    <source>
        <dbReference type="EMBL" id="KAK8897063.1"/>
    </source>
</evidence>
<dbReference type="InterPro" id="IPR000209">
    <property type="entry name" value="Peptidase_S8/S53_dom"/>
</dbReference>
<evidence type="ECO:0000256" key="6">
    <source>
        <dbReference type="SAM" id="Phobius"/>
    </source>
</evidence>
<feature type="transmembrane region" description="Helical" evidence="6">
    <location>
        <begin position="970"/>
        <end position="992"/>
    </location>
</feature>
<keyword evidence="6" id="KW-0812">Transmembrane</keyword>
<evidence type="ECO:0000313" key="10">
    <source>
        <dbReference type="Proteomes" id="UP001470230"/>
    </source>
</evidence>
<protein>
    <recommendedName>
        <fullName evidence="8">Peptidase S8/S53 domain-containing protein</fullName>
    </recommendedName>
</protein>
<feature type="active site" description="Charge relay system" evidence="5">
    <location>
        <position position="263"/>
    </location>
</feature>
<feature type="chain" id="PRO_5046466825" description="Peptidase S8/S53 domain-containing protein" evidence="7">
    <location>
        <begin position="17"/>
        <end position="1013"/>
    </location>
</feature>
<feature type="domain" description="Peptidase S8/S53" evidence="8">
    <location>
        <begin position="254"/>
        <end position="667"/>
    </location>
</feature>